<dbReference type="Proteomes" id="UP001519331">
    <property type="component" value="Unassembled WGS sequence"/>
</dbReference>
<accession>A0ABS4T492</accession>
<sequence length="191" mass="21294">MDAVSGDQIELMGARLRLRAPTERDAGFARDMYSRAEVTRFLGTHDWTETTHEEALARIRRYRERFGPGTGAWLIETLETGSSAGFALMKPIPFSAHVKDESAEDIEIGWHLHPDAWGSGYATEAARLLIAHARRAGHRELAAVTNPENLASQRVAARIGMIHQGPSNRYYDTTCELFTLDLSAPPQPTHR</sequence>
<organism evidence="2 3">
    <name type="scientific">Nesterenkonia lacusekhoensis</name>
    <dbReference type="NCBI Taxonomy" id="150832"/>
    <lineage>
        <taxon>Bacteria</taxon>
        <taxon>Bacillati</taxon>
        <taxon>Actinomycetota</taxon>
        <taxon>Actinomycetes</taxon>
        <taxon>Micrococcales</taxon>
        <taxon>Micrococcaceae</taxon>
        <taxon>Nesterenkonia</taxon>
    </lineage>
</organism>
<gene>
    <name evidence="2" type="ORF">JOF45_002247</name>
</gene>
<dbReference type="InterPro" id="IPR051531">
    <property type="entry name" value="N-acetyltransferase"/>
</dbReference>
<dbReference type="InterPro" id="IPR000182">
    <property type="entry name" value="GNAT_dom"/>
</dbReference>
<dbReference type="PANTHER" id="PTHR43792:SF1">
    <property type="entry name" value="N-ACETYLTRANSFERASE DOMAIN-CONTAINING PROTEIN"/>
    <property type="match status" value="1"/>
</dbReference>
<dbReference type="RefSeq" id="WP_210049997.1">
    <property type="nucleotide sequence ID" value="NZ_JAGINX010000001.1"/>
</dbReference>
<dbReference type="EMBL" id="JAGINX010000001">
    <property type="protein sequence ID" value="MBP2319228.1"/>
    <property type="molecule type" value="Genomic_DNA"/>
</dbReference>
<dbReference type="SUPFAM" id="SSF55729">
    <property type="entry name" value="Acyl-CoA N-acyltransferases (Nat)"/>
    <property type="match status" value="1"/>
</dbReference>
<dbReference type="PANTHER" id="PTHR43792">
    <property type="entry name" value="GNAT FAMILY, PUTATIVE (AFU_ORTHOLOGUE AFUA_3G00765)-RELATED-RELATED"/>
    <property type="match status" value="1"/>
</dbReference>
<dbReference type="PROSITE" id="PS51186">
    <property type="entry name" value="GNAT"/>
    <property type="match status" value="1"/>
</dbReference>
<reference evidence="2 3" key="1">
    <citation type="submission" date="2021-03" db="EMBL/GenBank/DDBJ databases">
        <title>Sequencing the genomes of 1000 actinobacteria strains.</title>
        <authorList>
            <person name="Klenk H.-P."/>
        </authorList>
    </citation>
    <scope>NUCLEOTIDE SEQUENCE [LARGE SCALE GENOMIC DNA]</scope>
    <source>
        <strain evidence="2 3">DSM 12544</strain>
    </source>
</reference>
<keyword evidence="3" id="KW-1185">Reference proteome</keyword>
<feature type="domain" description="N-acetyltransferase" evidence="1">
    <location>
        <begin position="16"/>
        <end position="185"/>
    </location>
</feature>
<protein>
    <submittedName>
        <fullName evidence="2">RimJ/RimL family protein N-acetyltransferase</fullName>
    </submittedName>
</protein>
<dbReference type="Pfam" id="PF13302">
    <property type="entry name" value="Acetyltransf_3"/>
    <property type="match status" value="1"/>
</dbReference>
<proteinExistence type="predicted"/>
<comment type="caution">
    <text evidence="2">The sequence shown here is derived from an EMBL/GenBank/DDBJ whole genome shotgun (WGS) entry which is preliminary data.</text>
</comment>
<name>A0ABS4T492_9MICC</name>
<dbReference type="InterPro" id="IPR016181">
    <property type="entry name" value="Acyl_CoA_acyltransferase"/>
</dbReference>
<dbReference type="Gene3D" id="3.40.630.30">
    <property type="match status" value="1"/>
</dbReference>
<evidence type="ECO:0000259" key="1">
    <source>
        <dbReference type="PROSITE" id="PS51186"/>
    </source>
</evidence>
<evidence type="ECO:0000313" key="2">
    <source>
        <dbReference type="EMBL" id="MBP2319228.1"/>
    </source>
</evidence>
<evidence type="ECO:0000313" key="3">
    <source>
        <dbReference type="Proteomes" id="UP001519331"/>
    </source>
</evidence>